<dbReference type="PANTHER" id="PTHR12526">
    <property type="entry name" value="GLYCOSYLTRANSFERASE"/>
    <property type="match status" value="1"/>
</dbReference>
<dbReference type="Proteomes" id="UP000276223">
    <property type="component" value="Unassembled WGS sequence"/>
</dbReference>
<dbReference type="PANTHER" id="PTHR12526:SF510">
    <property type="entry name" value="D-INOSITOL 3-PHOSPHATE GLYCOSYLTRANSFERASE"/>
    <property type="match status" value="1"/>
</dbReference>
<dbReference type="Gene3D" id="3.40.50.2000">
    <property type="entry name" value="Glycogen Phosphorylase B"/>
    <property type="match status" value="1"/>
</dbReference>
<dbReference type="AlphaFoldDB" id="A0A3N1VK12"/>
<dbReference type="EMBL" id="RJVA01000009">
    <property type="protein sequence ID" value="ROR03154.1"/>
    <property type="molecule type" value="Genomic_DNA"/>
</dbReference>
<accession>A0A3N1VK12</accession>
<keyword evidence="1" id="KW-0328">Glycosyltransferase</keyword>
<dbReference type="InterPro" id="IPR029063">
    <property type="entry name" value="SAM-dependent_MTases_sf"/>
</dbReference>
<dbReference type="SUPFAM" id="SSF53756">
    <property type="entry name" value="UDP-Glycosyltransferase/glycogen phosphorylase"/>
    <property type="match status" value="1"/>
</dbReference>
<protein>
    <submittedName>
        <fullName evidence="3">Glycosyl transferase family 1</fullName>
    </submittedName>
</protein>
<dbReference type="SUPFAM" id="SSF53335">
    <property type="entry name" value="S-adenosyl-L-methionine-dependent methyltransferases"/>
    <property type="match status" value="1"/>
</dbReference>
<gene>
    <name evidence="3" type="ORF">EDC27_0411</name>
</gene>
<dbReference type="Pfam" id="PF13692">
    <property type="entry name" value="Glyco_trans_1_4"/>
    <property type="match status" value="1"/>
</dbReference>
<keyword evidence="4" id="KW-1185">Reference proteome</keyword>
<evidence type="ECO:0000313" key="4">
    <source>
        <dbReference type="Proteomes" id="UP000276223"/>
    </source>
</evidence>
<dbReference type="RefSeq" id="WP_170161518.1">
    <property type="nucleotide sequence ID" value="NZ_RJVA01000009.1"/>
</dbReference>
<name>A0A3N1VK12_9BACT</name>
<organism evidence="3 4">
    <name type="scientific">Desulfosoma caldarium</name>
    <dbReference type="NCBI Taxonomy" id="610254"/>
    <lineage>
        <taxon>Bacteria</taxon>
        <taxon>Pseudomonadati</taxon>
        <taxon>Thermodesulfobacteriota</taxon>
        <taxon>Syntrophobacteria</taxon>
        <taxon>Syntrophobacterales</taxon>
        <taxon>Syntrophobacteraceae</taxon>
        <taxon>Desulfosoma</taxon>
    </lineage>
</organism>
<evidence type="ECO:0000313" key="3">
    <source>
        <dbReference type="EMBL" id="ROR03154.1"/>
    </source>
</evidence>
<sequence>MLLQLKRRGWDVRILGCTVFDSERGMTLLKPHLDPKPTTRFVKVKDPDGLDHTLVVTQSIHAKETTNDELNQLFSLYLTTLDEFQPDFVFFYGGNAFDLLIADEARCRNIKTVAYLANSNYLGSTRWCRDVDLILTNTKATARFYKEKMQLEVTPVGIFVEPGKVVADHHERKHILFINPSFEKGGAFVAQLAWLMSKRRPDITFEVVESRGLWQPILHAVMKTLGEDRHELPNVIVTPNQADMRVVYARARLVLMPSLCWETAGRVLAEAMLNGIPAIITDHGGMPEMIEDGGIKFKLDPDLHEPPYTKIPKASLLGPLIDRIIALYDNEPLYRAFCERAWRVAQRIHNIDRNTDRLIEVLEKLKRKPDKHKTRKFHKQPQARVKQAPFTHERVWQEICARFPMFAPNSADWTGGLQARAELTAQAAPATFSALEALAAKLTGVPSLQPQPLSALRLDEGQREFAAVMAERFHHYGSDKARVHGYEQLYAWLLAKMRDHEGSLLEIGLGTNNVDTPSNMGAAGKPGASVRAFRDVLPYFQIYGADVDRRILFEEERLRTFYVDQTNGKTLRDLQRQIGTPLDVIIDDGLHAPHSQLNTLLFALEALRPGGYLVVEDIMPPQLPIWRVAGSLLQGLGHDVTIYQCRAALALLLRK</sequence>
<dbReference type="CDD" id="cd03801">
    <property type="entry name" value="GT4_PimA-like"/>
    <property type="match status" value="1"/>
</dbReference>
<dbReference type="Gene3D" id="3.40.50.150">
    <property type="entry name" value="Vaccinia Virus protein VP39"/>
    <property type="match status" value="1"/>
</dbReference>
<keyword evidence="2 3" id="KW-0808">Transferase</keyword>
<dbReference type="GO" id="GO:0016757">
    <property type="term" value="F:glycosyltransferase activity"/>
    <property type="evidence" value="ECO:0007669"/>
    <property type="project" value="UniProtKB-KW"/>
</dbReference>
<reference evidence="3 4" key="1">
    <citation type="submission" date="2018-11" db="EMBL/GenBank/DDBJ databases">
        <title>Genomic Encyclopedia of Type Strains, Phase IV (KMG-IV): sequencing the most valuable type-strain genomes for metagenomic binning, comparative biology and taxonomic classification.</title>
        <authorList>
            <person name="Goeker M."/>
        </authorList>
    </citation>
    <scope>NUCLEOTIDE SEQUENCE [LARGE SCALE GENOMIC DNA]</scope>
    <source>
        <strain evidence="3 4">DSM 22027</strain>
    </source>
</reference>
<proteinExistence type="predicted"/>
<evidence type="ECO:0000256" key="1">
    <source>
        <dbReference type="ARBA" id="ARBA00022676"/>
    </source>
</evidence>
<evidence type="ECO:0000256" key="2">
    <source>
        <dbReference type="ARBA" id="ARBA00022679"/>
    </source>
</evidence>
<comment type="caution">
    <text evidence="3">The sequence shown here is derived from an EMBL/GenBank/DDBJ whole genome shotgun (WGS) entry which is preliminary data.</text>
</comment>